<keyword evidence="3" id="KW-1185">Reference proteome</keyword>
<evidence type="ECO:0000256" key="1">
    <source>
        <dbReference type="SAM" id="MobiDB-lite"/>
    </source>
</evidence>
<sequence>MSQQTQTDSARRAPHGGGRTRAAKRWLPGAAGAAIIMLAPVLAAGSAQASPSGSSTGAARQAAAVRGIHVFDGEHFTGPNTWLNGNVGQCYYVGSGWNDAINSARTESGRLVELWDNANCTGGAIVVDRTGYSKIGNWVSAYRIR</sequence>
<name>A0ABW2CGQ6_9ACTN</name>
<accession>A0ABW2CGQ6</accession>
<organism evidence="2 3">
    <name type="scientific">Actinomadura yumaensis</name>
    <dbReference type="NCBI Taxonomy" id="111807"/>
    <lineage>
        <taxon>Bacteria</taxon>
        <taxon>Bacillati</taxon>
        <taxon>Actinomycetota</taxon>
        <taxon>Actinomycetes</taxon>
        <taxon>Streptosporangiales</taxon>
        <taxon>Thermomonosporaceae</taxon>
        <taxon>Actinomadura</taxon>
    </lineage>
</organism>
<dbReference type="SUPFAM" id="SSF49695">
    <property type="entry name" value="gamma-Crystallin-like"/>
    <property type="match status" value="1"/>
</dbReference>
<gene>
    <name evidence="2" type="ORF">ACFQKB_14450</name>
</gene>
<evidence type="ECO:0000313" key="3">
    <source>
        <dbReference type="Proteomes" id="UP001596380"/>
    </source>
</evidence>
<dbReference type="Gene3D" id="2.60.20.10">
    <property type="entry name" value="Crystallins"/>
    <property type="match status" value="1"/>
</dbReference>
<dbReference type="RefSeq" id="WP_160826421.1">
    <property type="nucleotide sequence ID" value="NZ_JBHSXS010000006.1"/>
</dbReference>
<feature type="region of interest" description="Disordered" evidence="1">
    <location>
        <begin position="1"/>
        <end position="22"/>
    </location>
</feature>
<dbReference type="Proteomes" id="UP001596380">
    <property type="component" value="Unassembled WGS sequence"/>
</dbReference>
<protein>
    <submittedName>
        <fullName evidence="2">Peptidase inhibitor family I36 protein</fullName>
    </submittedName>
</protein>
<dbReference type="EMBL" id="JBHSXS010000006">
    <property type="protein sequence ID" value="MFC6880966.1"/>
    <property type="molecule type" value="Genomic_DNA"/>
</dbReference>
<evidence type="ECO:0000313" key="2">
    <source>
        <dbReference type="EMBL" id="MFC6880966.1"/>
    </source>
</evidence>
<dbReference type="InterPro" id="IPR011024">
    <property type="entry name" value="G_crystallin-like"/>
</dbReference>
<dbReference type="Pfam" id="PF03995">
    <property type="entry name" value="Inhibitor_I36"/>
    <property type="match status" value="1"/>
</dbReference>
<reference evidence="3" key="1">
    <citation type="journal article" date="2019" name="Int. J. Syst. Evol. Microbiol.">
        <title>The Global Catalogue of Microorganisms (GCM) 10K type strain sequencing project: providing services to taxonomists for standard genome sequencing and annotation.</title>
        <authorList>
            <consortium name="The Broad Institute Genomics Platform"/>
            <consortium name="The Broad Institute Genome Sequencing Center for Infectious Disease"/>
            <person name="Wu L."/>
            <person name="Ma J."/>
        </authorList>
    </citation>
    <scope>NUCLEOTIDE SEQUENCE [LARGE SCALE GENOMIC DNA]</scope>
    <source>
        <strain evidence="3">JCM 3369</strain>
    </source>
</reference>
<comment type="caution">
    <text evidence="2">The sequence shown here is derived from an EMBL/GenBank/DDBJ whole genome shotgun (WGS) entry which is preliminary data.</text>
</comment>
<proteinExistence type="predicted"/>